<organism evidence="2 3">
    <name type="scientific">Pseudaquabacterium terrae</name>
    <dbReference type="NCBI Taxonomy" id="2732868"/>
    <lineage>
        <taxon>Bacteria</taxon>
        <taxon>Pseudomonadati</taxon>
        <taxon>Pseudomonadota</taxon>
        <taxon>Betaproteobacteria</taxon>
        <taxon>Burkholderiales</taxon>
        <taxon>Sphaerotilaceae</taxon>
        <taxon>Pseudaquabacterium</taxon>
    </lineage>
</organism>
<dbReference type="EMBL" id="JABRWJ010000011">
    <property type="protein sequence ID" value="NRF71223.1"/>
    <property type="molecule type" value="Genomic_DNA"/>
</dbReference>
<proteinExistence type="predicted"/>
<dbReference type="InterPro" id="IPR036490">
    <property type="entry name" value="ThsB_TIR-like_sf"/>
</dbReference>
<keyword evidence="3" id="KW-1185">Reference proteome</keyword>
<evidence type="ECO:0000259" key="1">
    <source>
        <dbReference type="Pfam" id="PF08937"/>
    </source>
</evidence>
<feature type="domain" description="Thoeris protein ThsB TIR-like" evidence="1">
    <location>
        <begin position="10"/>
        <end position="110"/>
    </location>
</feature>
<dbReference type="Proteomes" id="UP000737171">
    <property type="component" value="Unassembled WGS sequence"/>
</dbReference>
<comment type="caution">
    <text evidence="2">The sequence shown here is derived from an EMBL/GenBank/DDBJ whole genome shotgun (WGS) entry which is preliminary data.</text>
</comment>
<dbReference type="InterPro" id="IPR015032">
    <property type="entry name" value="ThsB__TIR-like_domain"/>
</dbReference>
<dbReference type="SUPFAM" id="SSF52206">
    <property type="entry name" value="Hypothetical protein MTH538"/>
    <property type="match status" value="1"/>
</dbReference>
<dbReference type="Pfam" id="PF08937">
    <property type="entry name" value="ThsB_TIR"/>
    <property type="match status" value="1"/>
</dbReference>
<sequence length="140" mass="16276">MPQLRNYDIFISHAWRYGDAYYRLVDLLDAAPYFQYRNYSAPEHDPLADPNTTVGQRKLEAMINAQVRPVQCVLVIAGMYAAHRFWIDKEIAYANYYSKPIIGVIPWGQQRVPQSVQFSSHEMVHWNTDSIVSAIRRQAL</sequence>
<protein>
    <submittedName>
        <fullName evidence="2">TIR domain-containing protein</fullName>
    </submittedName>
</protein>
<evidence type="ECO:0000313" key="2">
    <source>
        <dbReference type="EMBL" id="NRF71223.1"/>
    </source>
</evidence>
<name>A0ABX2ERG2_9BURK</name>
<gene>
    <name evidence="2" type="ORF">HLB44_29950</name>
</gene>
<reference evidence="2 3" key="1">
    <citation type="submission" date="2020-05" db="EMBL/GenBank/DDBJ databases">
        <title>Aquincola sp. isolate from soil.</title>
        <authorList>
            <person name="Han J."/>
            <person name="Kim D.-U."/>
        </authorList>
    </citation>
    <scope>NUCLEOTIDE SEQUENCE [LARGE SCALE GENOMIC DNA]</scope>
    <source>
        <strain evidence="2 3">S2</strain>
    </source>
</reference>
<dbReference type="RefSeq" id="WP_173131997.1">
    <property type="nucleotide sequence ID" value="NZ_JABRWJ010000011.1"/>
</dbReference>
<dbReference type="Gene3D" id="3.40.50.9200">
    <property type="entry name" value="Hypothetical protein MTH538"/>
    <property type="match status" value="1"/>
</dbReference>
<evidence type="ECO:0000313" key="3">
    <source>
        <dbReference type="Proteomes" id="UP000737171"/>
    </source>
</evidence>
<accession>A0ABX2ERG2</accession>